<protein>
    <submittedName>
        <fullName evidence="1">Uncharacterized protein</fullName>
    </submittedName>
</protein>
<reference evidence="1" key="2">
    <citation type="journal article" date="2015" name="Fish Shellfish Immunol.">
        <title>Early steps in the European eel (Anguilla anguilla)-Vibrio vulnificus interaction in the gills: Role of the RtxA13 toxin.</title>
        <authorList>
            <person name="Callol A."/>
            <person name="Pajuelo D."/>
            <person name="Ebbesson L."/>
            <person name="Teles M."/>
            <person name="MacKenzie S."/>
            <person name="Amaro C."/>
        </authorList>
    </citation>
    <scope>NUCLEOTIDE SEQUENCE</scope>
</reference>
<name>A0A0E9P811_ANGAN</name>
<proteinExistence type="predicted"/>
<evidence type="ECO:0000313" key="1">
    <source>
        <dbReference type="EMBL" id="JAG99997.1"/>
    </source>
</evidence>
<sequence length="55" mass="6794">MYPNLICYCIHPRGKRNLVLSSIRSTCNQYRIKKMQNKFCNFWFFRIVKSRIFTE</sequence>
<dbReference type="AlphaFoldDB" id="A0A0E9P811"/>
<accession>A0A0E9P811</accession>
<organism evidence="1">
    <name type="scientific">Anguilla anguilla</name>
    <name type="common">European freshwater eel</name>
    <name type="synonym">Muraena anguilla</name>
    <dbReference type="NCBI Taxonomy" id="7936"/>
    <lineage>
        <taxon>Eukaryota</taxon>
        <taxon>Metazoa</taxon>
        <taxon>Chordata</taxon>
        <taxon>Craniata</taxon>
        <taxon>Vertebrata</taxon>
        <taxon>Euteleostomi</taxon>
        <taxon>Actinopterygii</taxon>
        <taxon>Neopterygii</taxon>
        <taxon>Teleostei</taxon>
        <taxon>Anguilliformes</taxon>
        <taxon>Anguillidae</taxon>
        <taxon>Anguilla</taxon>
    </lineage>
</organism>
<dbReference type="EMBL" id="GBXM01108579">
    <property type="protein sequence ID" value="JAG99997.1"/>
    <property type="molecule type" value="Transcribed_RNA"/>
</dbReference>
<reference evidence="1" key="1">
    <citation type="submission" date="2014-11" db="EMBL/GenBank/DDBJ databases">
        <authorList>
            <person name="Amaro Gonzalez C."/>
        </authorList>
    </citation>
    <scope>NUCLEOTIDE SEQUENCE</scope>
</reference>